<feature type="compositionally biased region" description="Basic and acidic residues" evidence="8">
    <location>
        <begin position="716"/>
        <end position="732"/>
    </location>
</feature>
<dbReference type="PRINTS" id="PR00452">
    <property type="entry name" value="SH3DOMAIN"/>
</dbReference>
<dbReference type="PANTHER" id="PTHR23065">
    <property type="entry name" value="PROLINE-SERINE-THREONINE PHOSPHATASE INTERACTING PROTEIN 1"/>
    <property type="match status" value="1"/>
</dbReference>
<keyword evidence="4" id="KW-0597">Phosphoprotein</keyword>
<evidence type="ECO:0000256" key="4">
    <source>
        <dbReference type="ARBA" id="ARBA00022553"/>
    </source>
</evidence>
<dbReference type="EMBL" id="JAEPQZ010000004">
    <property type="protein sequence ID" value="KAG2182114.1"/>
    <property type="molecule type" value="Genomic_DNA"/>
</dbReference>
<evidence type="ECO:0000259" key="10">
    <source>
        <dbReference type="PROSITE" id="PS51741"/>
    </source>
</evidence>
<dbReference type="InterPro" id="IPR001452">
    <property type="entry name" value="SH3_domain"/>
</dbReference>
<name>A0A8H7PWV5_MORIS</name>
<evidence type="ECO:0000313" key="11">
    <source>
        <dbReference type="EMBL" id="KAG2182114.1"/>
    </source>
</evidence>
<evidence type="ECO:0000256" key="6">
    <source>
        <dbReference type="PROSITE-ProRule" id="PRU00192"/>
    </source>
</evidence>
<accession>A0A8H7PWV5</accession>
<keyword evidence="3" id="KW-0963">Cytoplasm</keyword>
<feature type="region of interest" description="Disordered" evidence="8">
    <location>
        <begin position="288"/>
        <end position="332"/>
    </location>
</feature>
<feature type="domain" description="F-BAR" evidence="10">
    <location>
        <begin position="8"/>
        <end position="260"/>
    </location>
</feature>
<evidence type="ECO:0000313" key="12">
    <source>
        <dbReference type="Proteomes" id="UP000654370"/>
    </source>
</evidence>
<feature type="compositionally biased region" description="Polar residues" evidence="8">
    <location>
        <begin position="525"/>
        <end position="547"/>
    </location>
</feature>
<organism evidence="11 12">
    <name type="scientific">Mortierella isabellina</name>
    <name type="common">Filamentous fungus</name>
    <name type="synonym">Umbelopsis isabellina</name>
    <dbReference type="NCBI Taxonomy" id="91625"/>
    <lineage>
        <taxon>Eukaryota</taxon>
        <taxon>Fungi</taxon>
        <taxon>Fungi incertae sedis</taxon>
        <taxon>Mucoromycota</taxon>
        <taxon>Mucoromycotina</taxon>
        <taxon>Umbelopsidomycetes</taxon>
        <taxon>Umbelopsidales</taxon>
        <taxon>Umbelopsidaceae</taxon>
        <taxon>Umbelopsis</taxon>
    </lineage>
</organism>
<keyword evidence="12" id="KW-1185">Reference proteome</keyword>
<gene>
    <name evidence="11" type="ORF">INT43_007041</name>
</gene>
<feature type="domain" description="SH3" evidence="9">
    <location>
        <begin position="953"/>
        <end position="1017"/>
    </location>
</feature>
<dbReference type="AlphaFoldDB" id="A0A8H7PWV5"/>
<evidence type="ECO:0000256" key="1">
    <source>
        <dbReference type="ARBA" id="ARBA00004245"/>
    </source>
</evidence>
<protein>
    <recommendedName>
        <fullName evidence="13">SH3 domain-containing protein</fullName>
    </recommendedName>
</protein>
<dbReference type="Gene3D" id="2.30.30.40">
    <property type="entry name" value="SH3 Domains"/>
    <property type="match status" value="1"/>
</dbReference>
<feature type="compositionally biased region" description="Polar residues" evidence="8">
    <location>
        <begin position="458"/>
        <end position="477"/>
    </location>
</feature>
<feature type="compositionally biased region" description="Polar residues" evidence="8">
    <location>
        <begin position="559"/>
        <end position="575"/>
    </location>
</feature>
<feature type="compositionally biased region" description="Polar residues" evidence="8">
    <location>
        <begin position="933"/>
        <end position="945"/>
    </location>
</feature>
<feature type="compositionally biased region" description="Basic and acidic residues" evidence="8">
    <location>
        <begin position="800"/>
        <end position="809"/>
    </location>
</feature>
<feature type="compositionally biased region" description="Basic and acidic residues" evidence="8">
    <location>
        <begin position="817"/>
        <end position="831"/>
    </location>
</feature>
<dbReference type="OrthoDB" id="27823at2759"/>
<feature type="compositionally biased region" description="Basic and acidic residues" evidence="8">
    <location>
        <begin position="321"/>
        <end position="332"/>
    </location>
</feature>
<dbReference type="PROSITE" id="PS51741">
    <property type="entry name" value="F_BAR"/>
    <property type="match status" value="1"/>
</dbReference>
<dbReference type="InterPro" id="IPR031160">
    <property type="entry name" value="F_BAR_dom"/>
</dbReference>
<feature type="compositionally biased region" description="Polar residues" evidence="8">
    <location>
        <begin position="896"/>
        <end position="906"/>
    </location>
</feature>
<dbReference type="InterPro" id="IPR027267">
    <property type="entry name" value="AH/BAR_dom_sf"/>
</dbReference>
<evidence type="ECO:0000259" key="9">
    <source>
        <dbReference type="PROSITE" id="PS50002"/>
    </source>
</evidence>
<dbReference type="CDD" id="cd00174">
    <property type="entry name" value="SH3"/>
    <property type="match status" value="1"/>
</dbReference>
<feature type="compositionally biased region" description="Polar residues" evidence="8">
    <location>
        <begin position="583"/>
        <end position="601"/>
    </location>
</feature>
<dbReference type="SUPFAM" id="SSF103657">
    <property type="entry name" value="BAR/IMD domain-like"/>
    <property type="match status" value="1"/>
</dbReference>
<dbReference type="SUPFAM" id="SSF50044">
    <property type="entry name" value="SH3-domain"/>
    <property type="match status" value="1"/>
</dbReference>
<keyword evidence="2 6" id="KW-0728">SH3 domain</keyword>
<dbReference type="InterPro" id="IPR001060">
    <property type="entry name" value="FCH_dom"/>
</dbReference>
<dbReference type="GO" id="GO:0005886">
    <property type="term" value="C:plasma membrane"/>
    <property type="evidence" value="ECO:0007669"/>
    <property type="project" value="TreeGrafter"/>
</dbReference>
<dbReference type="Gene3D" id="1.20.1270.60">
    <property type="entry name" value="Arfaptin homology (AH) domain/BAR domain"/>
    <property type="match status" value="1"/>
</dbReference>
<feature type="region of interest" description="Disordered" evidence="8">
    <location>
        <begin position="714"/>
        <end position="911"/>
    </location>
</feature>
<dbReference type="PROSITE" id="PS50002">
    <property type="entry name" value="SH3"/>
    <property type="match status" value="1"/>
</dbReference>
<dbReference type="GO" id="GO:0032153">
    <property type="term" value="C:cell division site"/>
    <property type="evidence" value="ECO:0007669"/>
    <property type="project" value="TreeGrafter"/>
</dbReference>
<reference evidence="11" key="1">
    <citation type="submission" date="2020-12" db="EMBL/GenBank/DDBJ databases">
        <title>Metabolic potential, ecology and presence of endohyphal bacteria is reflected in genomic diversity of Mucoromycotina.</title>
        <authorList>
            <person name="Muszewska A."/>
            <person name="Okrasinska A."/>
            <person name="Steczkiewicz K."/>
            <person name="Drgas O."/>
            <person name="Orlowska M."/>
            <person name="Perlinska-Lenart U."/>
            <person name="Aleksandrzak-Piekarczyk T."/>
            <person name="Szatraj K."/>
            <person name="Zielenkiewicz U."/>
            <person name="Pilsyk S."/>
            <person name="Malc E."/>
            <person name="Mieczkowski P."/>
            <person name="Kruszewska J.S."/>
            <person name="Biernat P."/>
            <person name="Pawlowska J."/>
        </authorList>
    </citation>
    <scope>NUCLEOTIDE SEQUENCE</scope>
    <source>
        <strain evidence="11">WA0000067209</strain>
    </source>
</reference>
<sequence>MATEGLHHPFADNFWGNEEASIQVIVERSRRSKQTSEQIKRLFEKRAQLEEDYGERLLQIAQSPIGDHEEFGSTFSETLSDIPAATEAAARAHLDLAQQIKHHLDIPLASFVQDQKEIRQATLDRADAAKKQKALQVSNATKAKDIYEMHCQHLMDMRRRLEEHSHQVGQEDIAKLQEQVAQTDQLYKQATQTLATAYNQWYEEWREVCDVFQSLEERRLHYLRSSLWAYANMMSSVHTIDDQSCERIRTSLECMEVGKDLDLFVQKRRTGQVPPEPLKYENHFEKLKHSSKRSDATGGSVLKPLPPIAPPGSLWGSPTSEEGKASGKAESKQIREITIPVVDEELRSVDVQLKRLPTMRNLSGDSMQLANHTAMSPLSTNGMLAVPEPDNGYEVSRRRSKELIESESAEDEKTDLKPPAIDTKNLKDDSLKQTQNGEHPRSDSSNDDGGSVSDFIISRSSNPRPTVNEGSSSIHGSSQKDDVSSPRVQNDTEPTPEAEKRSSTGPTSTKGERRVSNHGAAVARSPTQLSPVTILSDQKTSLMSSPVSMKKPVLPVPLNTHNLNAPVDTSQTNSARTHESPMTEGNSPQHKMSLSQLQQDHFTPRSPQISMPSPMPPITPDSMSPVRNNKESAKSPARTPGVNSSYNEPNYMYPPTEEEDVDLGIRPPPWGFDHLQGNQVEQDSAGFQPALSSSYVDNASSPFLTRAAATMMTFPDKNHEGPRQNNKVEHNRSSPSIEPPSPNGTKSPSLAFKMKTAFAKSSMPEKARTTDAAPKPSRSEVESRSAPRSATDPFVMPAHQVEKLKERSNSRFSLNIFKRDKESKRSRDKPRQMVTNGEQETGHAPSMLSHTISDSESGPPLPPAGHPPQASSPIAINRGGGERGPDSALGLGGGSSTPDLSWSPQKQKPGDVVQIAQRMSSLGMEQLRHRQSGDTPSNPNWPTSSATLADGTPILEYVQALWSYKAQIPDAELSFETNDVLAVITKQQDGWWEAEILHQSRRQRGLVPSNFMKTLKTL</sequence>
<dbReference type="SMART" id="SM00326">
    <property type="entry name" value="SH3"/>
    <property type="match status" value="1"/>
</dbReference>
<dbReference type="Proteomes" id="UP000654370">
    <property type="component" value="Unassembled WGS sequence"/>
</dbReference>
<feature type="region of interest" description="Disordered" evidence="8">
    <location>
        <begin position="378"/>
        <end position="653"/>
    </location>
</feature>
<comment type="subcellular location">
    <subcellularLocation>
        <location evidence="1">Cytoplasm</location>
        <location evidence="1">Cytoskeleton</location>
    </subcellularLocation>
</comment>
<dbReference type="Pfam" id="PF00611">
    <property type="entry name" value="FCH"/>
    <property type="match status" value="1"/>
</dbReference>
<evidence type="ECO:0000256" key="7">
    <source>
        <dbReference type="PROSITE-ProRule" id="PRU01077"/>
    </source>
</evidence>
<dbReference type="GO" id="GO:0030036">
    <property type="term" value="P:actin cytoskeleton organization"/>
    <property type="evidence" value="ECO:0007669"/>
    <property type="project" value="UniProtKB-ARBA"/>
</dbReference>
<dbReference type="PANTHER" id="PTHR23065:SF7">
    <property type="entry name" value="NOSTRIN, ISOFORM H"/>
    <property type="match status" value="1"/>
</dbReference>
<comment type="caution">
    <text evidence="11">The sequence shown here is derived from an EMBL/GenBank/DDBJ whole genome shotgun (WGS) entry which is preliminary data.</text>
</comment>
<evidence type="ECO:0000256" key="8">
    <source>
        <dbReference type="SAM" id="MobiDB-lite"/>
    </source>
</evidence>
<dbReference type="InterPro" id="IPR036028">
    <property type="entry name" value="SH3-like_dom_sf"/>
</dbReference>
<keyword evidence="5" id="KW-0206">Cytoskeleton</keyword>
<evidence type="ECO:0000256" key="3">
    <source>
        <dbReference type="ARBA" id="ARBA00022490"/>
    </source>
</evidence>
<keyword evidence="7" id="KW-0175">Coiled coil</keyword>
<evidence type="ECO:0000256" key="5">
    <source>
        <dbReference type="ARBA" id="ARBA00023212"/>
    </source>
</evidence>
<dbReference type="GO" id="GO:0030864">
    <property type="term" value="C:cortical actin cytoskeleton"/>
    <property type="evidence" value="ECO:0007669"/>
    <property type="project" value="UniProtKB-ARBA"/>
</dbReference>
<dbReference type="SMART" id="SM00055">
    <property type="entry name" value="FCH"/>
    <property type="match status" value="1"/>
</dbReference>
<evidence type="ECO:0000256" key="2">
    <source>
        <dbReference type="ARBA" id="ARBA00022443"/>
    </source>
</evidence>
<proteinExistence type="predicted"/>
<feature type="region of interest" description="Disordered" evidence="8">
    <location>
        <begin position="925"/>
        <end position="945"/>
    </location>
</feature>
<dbReference type="Pfam" id="PF14604">
    <property type="entry name" value="SH3_9"/>
    <property type="match status" value="1"/>
</dbReference>
<evidence type="ECO:0008006" key="13">
    <source>
        <dbReference type="Google" id="ProtNLM"/>
    </source>
</evidence>
<feature type="compositionally biased region" description="Basic and acidic residues" evidence="8">
    <location>
        <begin position="395"/>
        <end position="404"/>
    </location>
</feature>